<dbReference type="GO" id="GO:0046872">
    <property type="term" value="F:metal ion binding"/>
    <property type="evidence" value="ECO:0007669"/>
    <property type="project" value="UniProtKB-KW"/>
</dbReference>
<accession>A0A444Y6M9</accession>
<dbReference type="Proteomes" id="UP000289738">
    <property type="component" value="Chromosome B08"/>
</dbReference>
<evidence type="ECO:0000256" key="11">
    <source>
        <dbReference type="ARBA" id="ARBA00023136"/>
    </source>
</evidence>
<dbReference type="Gene3D" id="3.40.50.450">
    <property type="match status" value="1"/>
</dbReference>
<keyword evidence="12" id="KW-0275">Fatty acid biosynthesis</keyword>
<dbReference type="AlphaFoldDB" id="A0A444Y6M9"/>
<dbReference type="InterPro" id="IPR050929">
    <property type="entry name" value="PFKA"/>
</dbReference>
<dbReference type="GO" id="GO:0006002">
    <property type="term" value="P:fructose 6-phosphate metabolic process"/>
    <property type="evidence" value="ECO:0007669"/>
    <property type="project" value="InterPro"/>
</dbReference>
<dbReference type="Pfam" id="PF04387">
    <property type="entry name" value="PTPLA"/>
    <property type="match status" value="1"/>
</dbReference>
<evidence type="ECO:0000313" key="14">
    <source>
        <dbReference type="EMBL" id="RYQ97563.1"/>
    </source>
</evidence>
<dbReference type="SUPFAM" id="SSF53784">
    <property type="entry name" value="Phosphofructokinase"/>
    <property type="match status" value="1"/>
</dbReference>
<dbReference type="EMBL" id="SDMP01000018">
    <property type="protein sequence ID" value="RYQ97563.1"/>
    <property type="molecule type" value="Genomic_DNA"/>
</dbReference>
<keyword evidence="6" id="KW-0021">Allosteric enzyme</keyword>
<evidence type="ECO:0000256" key="3">
    <source>
        <dbReference type="ARBA" id="ARBA00007811"/>
    </source>
</evidence>
<evidence type="ECO:0000256" key="1">
    <source>
        <dbReference type="ARBA" id="ARBA00004141"/>
    </source>
</evidence>
<comment type="caution">
    <text evidence="14">The sequence shown here is derived from an EMBL/GenBank/DDBJ whole genome shotgun (WGS) entry which is preliminary data.</text>
</comment>
<comment type="subcellular location">
    <subcellularLocation>
        <location evidence="1">Membrane</location>
        <topology evidence="1">Multi-pass membrane protein</topology>
    </subcellularLocation>
</comment>
<dbReference type="UniPathway" id="UPA00094"/>
<dbReference type="Gene3D" id="1.10.1200.10">
    <property type="entry name" value="ACP-like"/>
    <property type="match status" value="1"/>
</dbReference>
<evidence type="ECO:0000256" key="5">
    <source>
        <dbReference type="ARBA" id="ARBA00022516"/>
    </source>
</evidence>
<dbReference type="UniPathway" id="UPA00109">
    <property type="reaction ID" value="UER00182"/>
</dbReference>
<evidence type="ECO:0000313" key="15">
    <source>
        <dbReference type="Proteomes" id="UP000289738"/>
    </source>
</evidence>
<dbReference type="PANTHER" id="PTHR45770">
    <property type="entry name" value="ATP-DEPENDENT 6-PHOSPHOFRUCTOKINASE 1"/>
    <property type="match status" value="1"/>
</dbReference>
<dbReference type="GO" id="GO:0016020">
    <property type="term" value="C:membrane"/>
    <property type="evidence" value="ECO:0007669"/>
    <property type="project" value="UniProtKB-SubCell"/>
</dbReference>
<gene>
    <name evidence="14" type="ORF">Ahy_B08g093640</name>
</gene>
<keyword evidence="5" id="KW-0444">Lipid biosynthesis</keyword>
<dbReference type="GO" id="GO:0003872">
    <property type="term" value="F:6-phosphofructokinase activity"/>
    <property type="evidence" value="ECO:0007669"/>
    <property type="project" value="InterPro"/>
</dbReference>
<evidence type="ECO:0000256" key="9">
    <source>
        <dbReference type="ARBA" id="ARBA00022989"/>
    </source>
</evidence>
<evidence type="ECO:0000256" key="4">
    <source>
        <dbReference type="ARBA" id="ARBA00013122"/>
    </source>
</evidence>
<protein>
    <recommendedName>
        <fullName evidence="4">very-long-chain (3R)-3-hydroxyacyl-CoA dehydratase</fullName>
        <ecNumber evidence="4">4.2.1.134</ecNumber>
    </recommendedName>
</protein>
<sequence length="454" mass="49961">MIIGLYGTGTPCRISRPCLVKPLISILFSSQVGVASGEARPAPSLPYYKKCGAVFGLLPPRHLHSTAAAPSSLHYRRVRRLSVKLASPSHRQTRVAVAPSHRHTRIAVAPSHSRRRRSVLQGSSADLANQETVQKVCDIVKKQLALPEGSSVTGESKFAALGADSLYTILCNLLSACSVAGAYSSAGKWIRLVPSGALLPLMQWGGRTHFLLAIVTKLDEVQKLPSVFITFFAWSISEVIRYSHYAFSCIGNCPYWITYLRYTAFIVLYPLGVGPGEIWIMYRALPIVKKKNLYSETFSGLPFSYYNFLKVYIIGGDGTQRGASRIFEEVRRRGLKVAVVGIPKTIDNDIPVIDKSFGFDTAVEEAQRAINATHVEAESIENGIGVVKLMGRYSGFISMYATLASRDVDCCLIPESPFYLEGPGGLLEFVERRLKENGHMVGGSSDRYTLFCHR</sequence>
<comment type="similarity">
    <text evidence="3">Belongs to the very long-chain fatty acids dehydratase HACD family.</text>
</comment>
<name>A0A444Y6M9_ARAHY</name>
<comment type="pathway">
    <text evidence="2">Lipid metabolism; fatty acid biosynthesis.</text>
</comment>
<dbReference type="PRINTS" id="PR00476">
    <property type="entry name" value="PHFRCTKINASE"/>
</dbReference>
<dbReference type="STRING" id="3818.A0A444Y6M9"/>
<reference evidence="14 15" key="1">
    <citation type="submission" date="2019-01" db="EMBL/GenBank/DDBJ databases">
        <title>Sequencing of cultivated peanut Arachis hypogaea provides insights into genome evolution and oil improvement.</title>
        <authorList>
            <person name="Chen X."/>
        </authorList>
    </citation>
    <scope>NUCLEOTIDE SEQUENCE [LARGE SCALE GENOMIC DNA]</scope>
    <source>
        <strain evidence="15">cv. Fuhuasheng</strain>
        <tissue evidence="14">Leaves</tissue>
    </source>
</reference>
<evidence type="ECO:0000256" key="7">
    <source>
        <dbReference type="ARBA" id="ARBA00022692"/>
    </source>
</evidence>
<dbReference type="GO" id="GO:0006633">
    <property type="term" value="P:fatty acid biosynthetic process"/>
    <property type="evidence" value="ECO:0007669"/>
    <property type="project" value="UniProtKB-UniPathway"/>
</dbReference>
<evidence type="ECO:0000256" key="8">
    <source>
        <dbReference type="ARBA" id="ARBA00022832"/>
    </source>
</evidence>
<dbReference type="InterPro" id="IPR007482">
    <property type="entry name" value="Tyr_Pase-like_PTPLA"/>
</dbReference>
<keyword evidence="9" id="KW-1133">Transmembrane helix</keyword>
<dbReference type="Gene3D" id="3.40.50.460">
    <property type="entry name" value="Phosphofructokinase domain"/>
    <property type="match status" value="1"/>
</dbReference>
<keyword evidence="11" id="KW-0472">Membrane</keyword>
<dbReference type="InterPro" id="IPR022953">
    <property type="entry name" value="ATP_PFK"/>
</dbReference>
<evidence type="ECO:0000256" key="2">
    <source>
        <dbReference type="ARBA" id="ARBA00005194"/>
    </source>
</evidence>
<dbReference type="GO" id="GO:0102158">
    <property type="term" value="F:very-long-chain (3R)-3-hydroxyacyl-CoA dehydratase activity"/>
    <property type="evidence" value="ECO:0007669"/>
    <property type="project" value="UniProtKB-EC"/>
</dbReference>
<organism evidence="14 15">
    <name type="scientific">Arachis hypogaea</name>
    <name type="common">Peanut</name>
    <dbReference type="NCBI Taxonomy" id="3818"/>
    <lineage>
        <taxon>Eukaryota</taxon>
        <taxon>Viridiplantae</taxon>
        <taxon>Streptophyta</taxon>
        <taxon>Embryophyta</taxon>
        <taxon>Tracheophyta</taxon>
        <taxon>Spermatophyta</taxon>
        <taxon>Magnoliopsida</taxon>
        <taxon>eudicotyledons</taxon>
        <taxon>Gunneridae</taxon>
        <taxon>Pentapetalae</taxon>
        <taxon>rosids</taxon>
        <taxon>fabids</taxon>
        <taxon>Fabales</taxon>
        <taxon>Fabaceae</taxon>
        <taxon>Papilionoideae</taxon>
        <taxon>50 kb inversion clade</taxon>
        <taxon>dalbergioids sensu lato</taxon>
        <taxon>Dalbergieae</taxon>
        <taxon>Pterocarpus clade</taxon>
        <taxon>Arachis</taxon>
    </lineage>
</organism>
<evidence type="ECO:0000256" key="6">
    <source>
        <dbReference type="ARBA" id="ARBA00022533"/>
    </source>
</evidence>
<keyword evidence="7" id="KW-0812">Transmembrane</keyword>
<dbReference type="InterPro" id="IPR035966">
    <property type="entry name" value="PKF_sf"/>
</dbReference>
<dbReference type="InterPro" id="IPR036736">
    <property type="entry name" value="ACP-like_sf"/>
</dbReference>
<keyword evidence="13" id="KW-0456">Lyase</keyword>
<keyword evidence="8" id="KW-0276">Fatty acid metabolism</keyword>
<dbReference type="EC" id="4.2.1.134" evidence="4"/>
<keyword evidence="10" id="KW-0443">Lipid metabolism</keyword>
<proteinExistence type="inferred from homology"/>
<keyword evidence="15" id="KW-1185">Reference proteome</keyword>
<evidence type="ECO:0000256" key="12">
    <source>
        <dbReference type="ARBA" id="ARBA00023160"/>
    </source>
</evidence>
<evidence type="ECO:0000256" key="10">
    <source>
        <dbReference type="ARBA" id="ARBA00023098"/>
    </source>
</evidence>
<evidence type="ECO:0000256" key="13">
    <source>
        <dbReference type="ARBA" id="ARBA00023239"/>
    </source>
</evidence>